<dbReference type="EC" id="1.2.1.38" evidence="5"/>
<evidence type="ECO:0000259" key="7">
    <source>
        <dbReference type="SMART" id="SM00859"/>
    </source>
</evidence>
<accession>A0A432XRK4</accession>
<keyword evidence="3 5" id="KW-0521">NADP</keyword>
<evidence type="ECO:0000256" key="3">
    <source>
        <dbReference type="ARBA" id="ARBA00022857"/>
    </source>
</evidence>
<comment type="subcellular location">
    <subcellularLocation>
        <location evidence="5">Cytoplasm</location>
    </subcellularLocation>
</comment>
<dbReference type="PROSITE" id="PS01224">
    <property type="entry name" value="ARGC"/>
    <property type="match status" value="1"/>
</dbReference>
<keyword evidence="1 5" id="KW-0055">Arginine biosynthesis</keyword>
<dbReference type="InterPro" id="IPR000534">
    <property type="entry name" value="Semialdehyde_DH_NAD-bd"/>
</dbReference>
<dbReference type="InterPro" id="IPR058924">
    <property type="entry name" value="AGPR_dimerisation_dom"/>
</dbReference>
<dbReference type="Pfam" id="PF22698">
    <property type="entry name" value="Semialdhyde_dhC_1"/>
    <property type="match status" value="1"/>
</dbReference>
<dbReference type="GO" id="GO:0070401">
    <property type="term" value="F:NADP+ binding"/>
    <property type="evidence" value="ECO:0007669"/>
    <property type="project" value="InterPro"/>
</dbReference>
<dbReference type="NCBIfam" id="TIGR01850">
    <property type="entry name" value="argC"/>
    <property type="match status" value="1"/>
</dbReference>
<dbReference type="GO" id="GO:0005737">
    <property type="term" value="C:cytoplasm"/>
    <property type="evidence" value="ECO:0007669"/>
    <property type="project" value="UniProtKB-SubCell"/>
</dbReference>
<dbReference type="Pfam" id="PF01118">
    <property type="entry name" value="Semialdhyde_dh"/>
    <property type="match status" value="1"/>
</dbReference>
<proteinExistence type="inferred from homology"/>
<sequence>MERKQASKKYSLQNVVVIGASGYAGVELVTLLSEHPLVGELTLYVSEQSQDRNTSISDLYPRLKGRVEQSLMGLPIGKVTDELASADAIFLCTSHEVSCQWHAQLSQLKATVFDLSGGFRLPDAKLYPDYYGFEHPAADALSSAAYGLAEWLDERFDSAHWVAVPGCYPTAALLALKPLALFNKDVSHVVINAVSGVTGAGRSPSLKTQGAELSLQGYGAGVHRHQPEIDHYCGLNTLFLPHLGDFKRGILATITVHFTAPPTQAQVEDVYQVYQASELVHVTKAGYPALKDVVNSGQCHIGWHLQGHSLVVYSAIDNLLKGAASQALQCFNIKLGLPSAEGVPL</sequence>
<dbReference type="SUPFAM" id="SSF51735">
    <property type="entry name" value="NAD(P)-binding Rossmann-fold domains"/>
    <property type="match status" value="1"/>
</dbReference>
<dbReference type="InterPro" id="IPR023013">
    <property type="entry name" value="AGPR_AS"/>
</dbReference>
<dbReference type="InterPro" id="IPR036291">
    <property type="entry name" value="NAD(P)-bd_dom_sf"/>
</dbReference>
<organism evidence="8 9">
    <name type="scientific">Idiomarina fontislapidosi</name>
    <dbReference type="NCBI Taxonomy" id="263723"/>
    <lineage>
        <taxon>Bacteria</taxon>
        <taxon>Pseudomonadati</taxon>
        <taxon>Pseudomonadota</taxon>
        <taxon>Gammaproteobacteria</taxon>
        <taxon>Alteromonadales</taxon>
        <taxon>Idiomarinaceae</taxon>
        <taxon>Idiomarina</taxon>
    </lineage>
</organism>
<reference evidence="9" key="1">
    <citation type="journal article" date="2018" name="Front. Microbiol.">
        <title>Genome-Based Analysis Reveals the Taxonomy and Diversity of the Family Idiomarinaceae.</title>
        <authorList>
            <person name="Liu Y."/>
            <person name="Lai Q."/>
            <person name="Shao Z."/>
        </authorList>
    </citation>
    <scope>NUCLEOTIDE SEQUENCE [LARGE SCALE GENOMIC DNA]</scope>
    <source>
        <strain evidence="9">F23</strain>
    </source>
</reference>
<dbReference type="Proteomes" id="UP000287330">
    <property type="component" value="Unassembled WGS sequence"/>
</dbReference>
<dbReference type="RefSeq" id="WP_110575749.1">
    <property type="nucleotide sequence ID" value="NZ_PIPV01000011.1"/>
</dbReference>
<comment type="catalytic activity">
    <reaction evidence="5">
        <text>N-acetyl-L-glutamate 5-semialdehyde + phosphate + NADP(+) = N-acetyl-L-glutamyl 5-phosphate + NADPH + H(+)</text>
        <dbReference type="Rhea" id="RHEA:21588"/>
        <dbReference type="ChEBI" id="CHEBI:15378"/>
        <dbReference type="ChEBI" id="CHEBI:29123"/>
        <dbReference type="ChEBI" id="CHEBI:43474"/>
        <dbReference type="ChEBI" id="CHEBI:57783"/>
        <dbReference type="ChEBI" id="CHEBI:57936"/>
        <dbReference type="ChEBI" id="CHEBI:58349"/>
        <dbReference type="EC" id="1.2.1.38"/>
    </reaction>
</comment>
<comment type="function">
    <text evidence="5">Catalyzes the NADPH-dependent reduction of N-acetyl-5-glutamyl phosphate to yield N-acetyl-L-glutamate 5-semialdehyde.</text>
</comment>
<dbReference type="PANTHER" id="PTHR32338">
    <property type="entry name" value="N-ACETYL-GAMMA-GLUTAMYL-PHOSPHATE REDUCTASE, CHLOROPLASTIC-RELATED-RELATED"/>
    <property type="match status" value="1"/>
</dbReference>
<feature type="active site" evidence="5 6">
    <location>
        <position position="167"/>
    </location>
</feature>
<protein>
    <recommendedName>
        <fullName evidence="5">N-acetyl-gamma-glutamyl-phosphate reductase</fullName>
        <shortName evidence="5">AGPR</shortName>
        <ecNumber evidence="5">1.2.1.38</ecNumber>
    </recommendedName>
    <alternativeName>
        <fullName evidence="5">N-acetyl-glutamate semialdehyde dehydrogenase</fullName>
        <shortName evidence="5">NAGSA dehydrogenase</shortName>
    </alternativeName>
</protein>
<feature type="domain" description="Semialdehyde dehydrogenase NAD-binding" evidence="7">
    <location>
        <begin position="14"/>
        <end position="159"/>
    </location>
</feature>
<dbReference type="PANTHER" id="PTHR32338:SF10">
    <property type="entry name" value="N-ACETYL-GAMMA-GLUTAMYL-PHOSPHATE REDUCTASE, CHLOROPLASTIC-RELATED"/>
    <property type="match status" value="1"/>
</dbReference>
<dbReference type="AlphaFoldDB" id="A0A432XRK4"/>
<evidence type="ECO:0000256" key="4">
    <source>
        <dbReference type="ARBA" id="ARBA00023002"/>
    </source>
</evidence>
<comment type="similarity">
    <text evidence="5">Belongs to the NAGSA dehydrogenase family. Type 1 subfamily.</text>
</comment>
<dbReference type="UniPathway" id="UPA00068">
    <property type="reaction ID" value="UER00108"/>
</dbReference>
<keyword evidence="4 5" id="KW-0560">Oxidoreductase</keyword>
<comment type="pathway">
    <text evidence="5">Amino-acid biosynthesis; L-arginine biosynthesis; N(2)-acetyl-L-ornithine from L-glutamate: step 3/4.</text>
</comment>
<evidence type="ECO:0000256" key="1">
    <source>
        <dbReference type="ARBA" id="ARBA00022571"/>
    </source>
</evidence>
<dbReference type="HAMAP" id="MF_00150">
    <property type="entry name" value="ArgC_type1"/>
    <property type="match status" value="1"/>
</dbReference>
<dbReference type="GO" id="GO:0003942">
    <property type="term" value="F:N-acetyl-gamma-glutamyl-phosphate reductase activity"/>
    <property type="evidence" value="ECO:0007669"/>
    <property type="project" value="UniProtKB-UniRule"/>
</dbReference>
<dbReference type="CDD" id="cd17895">
    <property type="entry name" value="AGPR_1_N"/>
    <property type="match status" value="1"/>
</dbReference>
<dbReference type="GO" id="GO:0006526">
    <property type="term" value="P:L-arginine biosynthetic process"/>
    <property type="evidence" value="ECO:0007669"/>
    <property type="project" value="UniProtKB-UniRule"/>
</dbReference>
<comment type="caution">
    <text evidence="8">The sequence shown here is derived from an EMBL/GenBank/DDBJ whole genome shotgun (WGS) entry which is preliminary data.</text>
</comment>
<dbReference type="Gene3D" id="3.30.360.10">
    <property type="entry name" value="Dihydrodipicolinate Reductase, domain 2"/>
    <property type="match status" value="1"/>
</dbReference>
<dbReference type="SMART" id="SM00859">
    <property type="entry name" value="Semialdhyde_dh"/>
    <property type="match status" value="1"/>
</dbReference>
<dbReference type="InterPro" id="IPR000706">
    <property type="entry name" value="AGPR_type-1"/>
</dbReference>
<keyword evidence="2 5" id="KW-0028">Amino-acid biosynthesis</keyword>
<dbReference type="OrthoDB" id="9801289at2"/>
<name>A0A432XRK4_9GAMM</name>
<evidence type="ECO:0000256" key="5">
    <source>
        <dbReference type="HAMAP-Rule" id="MF_00150"/>
    </source>
</evidence>
<gene>
    <name evidence="5 8" type="primary">argC</name>
    <name evidence="8" type="ORF">CWE25_11325</name>
</gene>
<evidence type="ECO:0000256" key="2">
    <source>
        <dbReference type="ARBA" id="ARBA00022605"/>
    </source>
</evidence>
<evidence type="ECO:0000256" key="6">
    <source>
        <dbReference type="PROSITE-ProRule" id="PRU10010"/>
    </source>
</evidence>
<evidence type="ECO:0000313" key="9">
    <source>
        <dbReference type="Proteomes" id="UP000287330"/>
    </source>
</evidence>
<dbReference type="InterPro" id="IPR050085">
    <property type="entry name" value="AGPR"/>
</dbReference>
<dbReference type="Gene3D" id="3.40.50.720">
    <property type="entry name" value="NAD(P)-binding Rossmann-like Domain"/>
    <property type="match status" value="1"/>
</dbReference>
<dbReference type="SUPFAM" id="SSF55347">
    <property type="entry name" value="Glyceraldehyde-3-phosphate dehydrogenase-like, C-terminal domain"/>
    <property type="match status" value="1"/>
</dbReference>
<dbReference type="EMBL" id="PIPV01000011">
    <property type="protein sequence ID" value="RUO51314.1"/>
    <property type="molecule type" value="Genomic_DNA"/>
</dbReference>
<keyword evidence="9" id="KW-1185">Reference proteome</keyword>
<evidence type="ECO:0000313" key="8">
    <source>
        <dbReference type="EMBL" id="RUO51314.1"/>
    </source>
</evidence>
<keyword evidence="5" id="KW-0963">Cytoplasm</keyword>
<dbReference type="GO" id="GO:0051287">
    <property type="term" value="F:NAD binding"/>
    <property type="evidence" value="ECO:0007669"/>
    <property type="project" value="InterPro"/>
</dbReference>